<dbReference type="GO" id="GO:0008081">
    <property type="term" value="F:phosphoric diester hydrolase activity"/>
    <property type="evidence" value="ECO:0007669"/>
    <property type="project" value="TreeGrafter"/>
</dbReference>
<dbReference type="SMART" id="SM00518">
    <property type="entry name" value="AP2Ec"/>
    <property type="match status" value="1"/>
</dbReference>
<reference evidence="2 3" key="1">
    <citation type="journal article" date="2011" name="EMBO J.">
        <title>Structural diversity of bacterial flagellar motors.</title>
        <authorList>
            <person name="Chen S."/>
            <person name="Beeby M."/>
            <person name="Murphy G.E."/>
            <person name="Leadbetter J.R."/>
            <person name="Hendrixson D.R."/>
            <person name="Briegel A."/>
            <person name="Li Z."/>
            <person name="Shi J."/>
            <person name="Tocheva E.I."/>
            <person name="Muller A."/>
            <person name="Dobro M.J."/>
            <person name="Jensen G.J."/>
        </authorList>
    </citation>
    <scope>NUCLEOTIDE SEQUENCE [LARGE SCALE GENOMIC DNA]</scope>
    <source>
        <strain evidence="2 3">DSM 6540</strain>
    </source>
</reference>
<name>F7NQ49_9FIRM</name>
<dbReference type="Pfam" id="PF01261">
    <property type="entry name" value="AP_endonuc_2"/>
    <property type="match status" value="1"/>
</dbReference>
<evidence type="ECO:0000313" key="2">
    <source>
        <dbReference type="EMBL" id="EGO61808.1"/>
    </source>
</evidence>
<dbReference type="InterPro" id="IPR001719">
    <property type="entry name" value="AP_endonuc_2"/>
</dbReference>
<dbReference type="eggNOG" id="COG0648">
    <property type="taxonomic scope" value="Bacteria"/>
</dbReference>
<dbReference type="Gene3D" id="3.20.20.150">
    <property type="entry name" value="Divalent-metal-dependent TIM barrel enzymes"/>
    <property type="match status" value="1"/>
</dbReference>
<dbReference type="AlphaFoldDB" id="F7NQ49"/>
<evidence type="ECO:0000259" key="1">
    <source>
        <dbReference type="Pfam" id="PF01261"/>
    </source>
</evidence>
<dbReference type="STRING" id="1009370.ALO_21249"/>
<comment type="caution">
    <text evidence="2">The sequence shown here is derived from an EMBL/GenBank/DDBJ whole genome shotgun (WGS) entry which is preliminary data.</text>
</comment>
<dbReference type="PANTHER" id="PTHR21445">
    <property type="entry name" value="ENDONUCLEASE IV ENDODEOXYRIBONUCLEASE IV"/>
    <property type="match status" value="1"/>
</dbReference>
<keyword evidence="3" id="KW-1185">Reference proteome</keyword>
<dbReference type="EMBL" id="AFGF01000280">
    <property type="protein sequence ID" value="EGO61808.1"/>
    <property type="molecule type" value="Genomic_DNA"/>
</dbReference>
<dbReference type="InterPro" id="IPR036237">
    <property type="entry name" value="Xyl_isomerase-like_sf"/>
</dbReference>
<dbReference type="Proteomes" id="UP000003240">
    <property type="component" value="Unassembled WGS sequence"/>
</dbReference>
<protein>
    <submittedName>
        <fullName evidence="2">Xylose isomerase domain-containing protein</fullName>
    </submittedName>
</protein>
<dbReference type="GO" id="GO:0008270">
    <property type="term" value="F:zinc ion binding"/>
    <property type="evidence" value="ECO:0007669"/>
    <property type="project" value="InterPro"/>
</dbReference>
<dbReference type="InterPro" id="IPR013022">
    <property type="entry name" value="Xyl_isomerase-like_TIM-brl"/>
</dbReference>
<proteinExistence type="predicted"/>
<organism evidence="2 3">
    <name type="scientific">Acetonema longum DSM 6540</name>
    <dbReference type="NCBI Taxonomy" id="1009370"/>
    <lineage>
        <taxon>Bacteria</taxon>
        <taxon>Bacillati</taxon>
        <taxon>Bacillota</taxon>
        <taxon>Negativicutes</taxon>
        <taxon>Acetonemataceae</taxon>
        <taxon>Acetonema</taxon>
    </lineage>
</organism>
<gene>
    <name evidence="2" type="ORF">ALO_21249</name>
</gene>
<dbReference type="GO" id="GO:0003677">
    <property type="term" value="F:DNA binding"/>
    <property type="evidence" value="ECO:0007669"/>
    <property type="project" value="InterPro"/>
</dbReference>
<dbReference type="GO" id="GO:0006284">
    <property type="term" value="P:base-excision repair"/>
    <property type="evidence" value="ECO:0007669"/>
    <property type="project" value="TreeGrafter"/>
</dbReference>
<evidence type="ECO:0000313" key="3">
    <source>
        <dbReference type="Proteomes" id="UP000003240"/>
    </source>
</evidence>
<dbReference type="PANTHER" id="PTHR21445:SF0">
    <property type="entry name" value="APURINIC-APYRIMIDINIC ENDONUCLEASE"/>
    <property type="match status" value="1"/>
</dbReference>
<dbReference type="GO" id="GO:0016853">
    <property type="term" value="F:isomerase activity"/>
    <property type="evidence" value="ECO:0007669"/>
    <property type="project" value="UniProtKB-KW"/>
</dbReference>
<keyword evidence="2" id="KW-0413">Isomerase</keyword>
<feature type="domain" description="Xylose isomerase-like TIM barrel" evidence="1">
    <location>
        <begin position="51"/>
        <end position="278"/>
    </location>
</feature>
<accession>F7NQ49</accession>
<sequence>MKELGETMELAKFGPAGNPDAFYEAGFKASVDIPGWLSRLRLAAYEYQCGRGVNVGEKTAGAIGKAAAEQNIALSIHAPYYINLATEDESLAANTENHILKSLQAARWMGADRVIFHMGSPGKSSRQAAMDRAKHRLSGVLDKIERLGLSDIILAPETMGKVNQLGSLEEVVQLCKLAPNLLPAVDFGHLHAVTRGKYTDRQEFEAVFDYVQAELGEAAACSLHIHFSRIEYTKAGEKRHWTFADEYGPPHEPFIAVIADRKLQPRIICESAGTQARDALIMQELYLRLLNKDSVAG</sequence>
<dbReference type="RefSeq" id="WP_004099903.1">
    <property type="nucleotide sequence ID" value="NZ_AFGF01000280.1"/>
</dbReference>
<dbReference type="GO" id="GO:0003906">
    <property type="term" value="F:DNA-(apurinic or apyrimidinic site) endonuclease activity"/>
    <property type="evidence" value="ECO:0007669"/>
    <property type="project" value="TreeGrafter"/>
</dbReference>
<dbReference type="SUPFAM" id="SSF51658">
    <property type="entry name" value="Xylose isomerase-like"/>
    <property type="match status" value="1"/>
</dbReference>